<comment type="caution">
    <text evidence="1">The sequence shown here is derived from an EMBL/GenBank/DDBJ whole genome shotgun (WGS) entry which is preliminary data.</text>
</comment>
<evidence type="ECO:0000313" key="2">
    <source>
        <dbReference type="Proteomes" id="UP000567293"/>
    </source>
</evidence>
<protein>
    <recommendedName>
        <fullName evidence="3">Transposase</fullName>
    </recommendedName>
</protein>
<sequence length="95" mass="11068">MATLPQFVPVDTLQDLEYPQREAAFFYGLFLRGHSADQLRRDIEVPSAVLAKWHREAQRDPQLKDVFERMVDYRRHVLAIFDALVGSDGQPQRVQ</sequence>
<evidence type="ECO:0008006" key="3">
    <source>
        <dbReference type="Google" id="ProtNLM"/>
    </source>
</evidence>
<keyword evidence="2" id="KW-1185">Reference proteome</keyword>
<dbReference type="EMBL" id="JACDQQ010000916">
    <property type="protein sequence ID" value="MBA0085222.1"/>
    <property type="molecule type" value="Genomic_DNA"/>
</dbReference>
<name>A0A7V8NPP3_9BACT</name>
<organism evidence="1 2">
    <name type="scientific">Candidatus Acidiferrum panamense</name>
    <dbReference type="NCBI Taxonomy" id="2741543"/>
    <lineage>
        <taxon>Bacteria</taxon>
        <taxon>Pseudomonadati</taxon>
        <taxon>Acidobacteriota</taxon>
        <taxon>Terriglobia</taxon>
        <taxon>Candidatus Acidiferrales</taxon>
        <taxon>Candidatus Acidiferrum</taxon>
    </lineage>
</organism>
<dbReference type="Proteomes" id="UP000567293">
    <property type="component" value="Unassembled WGS sequence"/>
</dbReference>
<proteinExistence type="predicted"/>
<dbReference type="AlphaFoldDB" id="A0A7V8NPP3"/>
<reference evidence="1" key="1">
    <citation type="submission" date="2020-06" db="EMBL/GenBank/DDBJ databases">
        <title>Legume-microbial interactions unlock mineral nutrients during tropical forest succession.</title>
        <authorList>
            <person name="Epihov D.Z."/>
        </authorList>
    </citation>
    <scope>NUCLEOTIDE SEQUENCE [LARGE SCALE GENOMIC DNA]</scope>
    <source>
        <strain evidence="1">Pan2503</strain>
    </source>
</reference>
<accession>A0A7V8NPP3</accession>
<evidence type="ECO:0000313" key="1">
    <source>
        <dbReference type="EMBL" id="MBA0085222.1"/>
    </source>
</evidence>
<gene>
    <name evidence="1" type="ORF">HRJ53_09510</name>
</gene>